<evidence type="ECO:0000259" key="2">
    <source>
        <dbReference type="Pfam" id="PF13847"/>
    </source>
</evidence>
<accession>A0BGS8</accession>
<keyword evidence="1" id="KW-0472">Membrane</keyword>
<dbReference type="SUPFAM" id="SSF53335">
    <property type="entry name" value="S-adenosyl-L-methionine-dependent methyltransferases"/>
    <property type="match status" value="1"/>
</dbReference>
<dbReference type="InterPro" id="IPR025714">
    <property type="entry name" value="Methyltranfer_dom"/>
</dbReference>
<gene>
    <name evidence="3" type="ORF">GSPATT00028780001</name>
</gene>
<keyword evidence="1" id="KW-0812">Transmembrane</keyword>
<protein>
    <recommendedName>
        <fullName evidence="2">Methyltransferase domain-containing protein</fullName>
    </recommendedName>
</protein>
<dbReference type="InterPro" id="IPR029063">
    <property type="entry name" value="SAM-dependent_MTases_sf"/>
</dbReference>
<reference evidence="3 4" key="1">
    <citation type="journal article" date="2006" name="Nature">
        <title>Global trends of whole-genome duplications revealed by the ciliate Paramecium tetraurelia.</title>
        <authorList>
            <consortium name="Genoscope"/>
            <person name="Aury J.-M."/>
            <person name="Jaillon O."/>
            <person name="Duret L."/>
            <person name="Noel B."/>
            <person name="Jubin C."/>
            <person name="Porcel B.M."/>
            <person name="Segurens B."/>
            <person name="Daubin V."/>
            <person name="Anthouard V."/>
            <person name="Aiach N."/>
            <person name="Arnaiz O."/>
            <person name="Billaut A."/>
            <person name="Beisson J."/>
            <person name="Blanc I."/>
            <person name="Bouhouche K."/>
            <person name="Camara F."/>
            <person name="Duharcourt S."/>
            <person name="Guigo R."/>
            <person name="Gogendeau D."/>
            <person name="Katinka M."/>
            <person name="Keller A.-M."/>
            <person name="Kissmehl R."/>
            <person name="Klotz C."/>
            <person name="Koll F."/>
            <person name="Le Moue A."/>
            <person name="Lepere C."/>
            <person name="Malinsky S."/>
            <person name="Nowacki M."/>
            <person name="Nowak J.K."/>
            <person name="Plattner H."/>
            <person name="Poulain J."/>
            <person name="Ruiz F."/>
            <person name="Serrano V."/>
            <person name="Zagulski M."/>
            <person name="Dessen P."/>
            <person name="Betermier M."/>
            <person name="Weissenbach J."/>
            <person name="Scarpelli C."/>
            <person name="Schachter V."/>
            <person name="Sperling L."/>
            <person name="Meyer E."/>
            <person name="Cohen J."/>
            <person name="Wincker P."/>
        </authorList>
    </citation>
    <scope>NUCLEOTIDE SEQUENCE [LARGE SCALE GENOMIC DNA]</scope>
    <source>
        <strain evidence="3 4">Stock d4-2</strain>
    </source>
</reference>
<dbReference type="Gene3D" id="3.40.50.150">
    <property type="entry name" value="Vaccinia Virus protein VP39"/>
    <property type="match status" value="1"/>
</dbReference>
<organism evidence="3 4">
    <name type="scientific">Paramecium tetraurelia</name>
    <dbReference type="NCBI Taxonomy" id="5888"/>
    <lineage>
        <taxon>Eukaryota</taxon>
        <taxon>Sar</taxon>
        <taxon>Alveolata</taxon>
        <taxon>Ciliophora</taxon>
        <taxon>Intramacronucleata</taxon>
        <taxon>Oligohymenophorea</taxon>
        <taxon>Peniculida</taxon>
        <taxon>Parameciidae</taxon>
        <taxon>Paramecium</taxon>
    </lineage>
</organism>
<keyword evidence="4" id="KW-1185">Reference proteome</keyword>
<proteinExistence type="predicted"/>
<dbReference type="RefSeq" id="XP_001425143.1">
    <property type="nucleotide sequence ID" value="XM_001425106.2"/>
</dbReference>
<keyword evidence="1" id="KW-1133">Transmembrane helix</keyword>
<dbReference type="EMBL" id="CT867993">
    <property type="protein sequence ID" value="CAK57745.1"/>
    <property type="molecule type" value="Genomic_DNA"/>
</dbReference>
<feature type="domain" description="Methyltransferase" evidence="2">
    <location>
        <begin position="273"/>
        <end position="399"/>
    </location>
</feature>
<name>A0BGS8_PARTE</name>
<sequence>MESSTNQAKKYSYNHLLVGLVALLFSPLLTILYLLFSPITIPTTFILYHFYKVQIKQHLSELYQNANTIVQNGLKEYVVPAYNAAKTKINEIVDLLFSWILKRKEFFFKVFNDVNTYFLDYLNVVTTYLMDYQYIKSLVEYLQAGKAIICDSQNIIWIILNQAQVKVLNNKFVKYIISFYTTYLNPICRYFLSKTGMVQVYELIKTGVFYIQELINQNVLPIPKNKIQIIGYAILNESGKTIQNLNPEQEIDRYRIQLHQYAITQFWKIKNFKGQSILELECGDAVGLSYITQAYEPQRCLGVDSSEFRIQENLKLYSELENLKFETRSPLEIGALCAPNTFDVILGLELKKKEAFRNIDFKSYIKIVSTLLKDDGYLIIGDYDTQEEIQKLQEEISANGLVITEKNDFTVGVTQAMKLQIRNIKQTARQNGGYLAKFLSERLRPNEKLLQQLKDRQQIYMVYILKKATL</sequence>
<evidence type="ECO:0000256" key="1">
    <source>
        <dbReference type="SAM" id="Phobius"/>
    </source>
</evidence>
<dbReference type="OrthoDB" id="307768at2759"/>
<feature type="transmembrane region" description="Helical" evidence="1">
    <location>
        <begin position="12"/>
        <end position="36"/>
    </location>
</feature>
<dbReference type="Proteomes" id="UP000000600">
    <property type="component" value="Unassembled WGS sequence"/>
</dbReference>
<dbReference type="HOGENOM" id="CLU_581996_0_0_1"/>
<dbReference type="OMA" id="AMKLQIR"/>
<dbReference type="KEGG" id="ptm:GSPATT00028780001"/>
<evidence type="ECO:0000313" key="4">
    <source>
        <dbReference type="Proteomes" id="UP000000600"/>
    </source>
</evidence>
<evidence type="ECO:0000313" key="3">
    <source>
        <dbReference type="EMBL" id="CAK57745.1"/>
    </source>
</evidence>
<dbReference type="STRING" id="5888.A0BGS8"/>
<dbReference type="AlphaFoldDB" id="A0BGS8"/>
<dbReference type="Pfam" id="PF13847">
    <property type="entry name" value="Methyltransf_31"/>
    <property type="match status" value="1"/>
</dbReference>
<dbReference type="GeneID" id="5010927"/>
<dbReference type="InParanoid" id="A0BGS8"/>